<name>A0A410JVX6_9BACT</name>
<dbReference type="PANTHER" id="PTHR41373">
    <property type="entry name" value="DUF2156 DOMAIN-CONTAINING PROTEIN"/>
    <property type="match status" value="1"/>
</dbReference>
<evidence type="ECO:0000259" key="1">
    <source>
        <dbReference type="Pfam" id="PF09924"/>
    </source>
</evidence>
<evidence type="ECO:0000313" key="3">
    <source>
        <dbReference type="Proteomes" id="UP000287502"/>
    </source>
</evidence>
<proteinExistence type="predicted"/>
<dbReference type="OrthoDB" id="9765580at2"/>
<dbReference type="InterPro" id="IPR024320">
    <property type="entry name" value="LPG_synthase_C"/>
</dbReference>
<sequence length="284" mass="33639">MTWENIDLHHKELLYERFRNISEPLSEYTFANIFLFRRTHEYEIGRNGEPVIRGKTYDGKKYIQPVNNLQAYSKEKLLELQKDAEFFFPVSEECLALLDPATIEYTSDEADSDYIYTREKMATYAGRKLHKKRNLMKQFHEEYEGTSRPICGEVKEDALYILEKWQDQADLPKEETDYRACLEALTHCDELVLCGEIYYANGKPCGFILGEELNSETYVMHFAKGLVGFKGVYQFIFNEFAKHLPEKYKYINFEQDMGKESLRQSKRSYLPDLLMKKYRVRFKG</sequence>
<evidence type="ECO:0000313" key="2">
    <source>
        <dbReference type="EMBL" id="QAR32342.1"/>
    </source>
</evidence>
<dbReference type="PANTHER" id="PTHR41373:SF1">
    <property type="entry name" value="PHOSPHATIDYLGLYCEROL LYSYLTRANSFERASE C-TERMINAL DOMAIN-CONTAINING PROTEIN"/>
    <property type="match status" value="1"/>
</dbReference>
<reference evidence="2 3" key="1">
    <citation type="submission" date="2019-01" db="EMBL/GenBank/DDBJ databases">
        <title>Geovibrio thiophilus DSM 11263, complete genome.</title>
        <authorList>
            <person name="Spring S."/>
            <person name="Bunk B."/>
            <person name="Sproer C."/>
        </authorList>
    </citation>
    <scope>NUCLEOTIDE SEQUENCE [LARGE SCALE GENOMIC DNA]</scope>
    <source>
        <strain evidence="2 3">DSM 11263</strain>
    </source>
</reference>
<accession>A0A410JVX6</accession>
<feature type="domain" description="Phosphatidylglycerol lysyltransferase C-terminal" evidence="1">
    <location>
        <begin position="21"/>
        <end position="280"/>
    </location>
</feature>
<dbReference type="Pfam" id="PF09924">
    <property type="entry name" value="LPG_synthase_C"/>
    <property type="match status" value="1"/>
</dbReference>
<dbReference type="KEGG" id="gtl:EP073_02695"/>
<organism evidence="2 3">
    <name type="scientific">Geovibrio thiophilus</name>
    <dbReference type="NCBI Taxonomy" id="139438"/>
    <lineage>
        <taxon>Bacteria</taxon>
        <taxon>Pseudomonadati</taxon>
        <taxon>Deferribacterota</taxon>
        <taxon>Deferribacteres</taxon>
        <taxon>Deferribacterales</taxon>
        <taxon>Geovibrionaceae</taxon>
        <taxon>Geovibrio</taxon>
    </lineage>
</organism>
<protein>
    <submittedName>
        <fullName evidence="2">DUF2156 domain-containing protein</fullName>
    </submittedName>
</protein>
<dbReference type="EMBL" id="CP035108">
    <property type="protein sequence ID" value="QAR32342.1"/>
    <property type="molecule type" value="Genomic_DNA"/>
</dbReference>
<dbReference type="SUPFAM" id="SSF55729">
    <property type="entry name" value="Acyl-CoA N-acyltransferases (Nat)"/>
    <property type="match status" value="2"/>
</dbReference>
<dbReference type="PIRSF" id="PIRSF018688">
    <property type="entry name" value="UCP018688"/>
    <property type="match status" value="1"/>
</dbReference>
<dbReference type="InterPro" id="IPR016732">
    <property type="entry name" value="UCP018688"/>
</dbReference>
<dbReference type="Gene3D" id="3.40.630.30">
    <property type="match status" value="1"/>
</dbReference>
<dbReference type="Proteomes" id="UP000287502">
    <property type="component" value="Chromosome"/>
</dbReference>
<keyword evidence="3" id="KW-1185">Reference proteome</keyword>
<dbReference type="RefSeq" id="WP_128465629.1">
    <property type="nucleotide sequence ID" value="NZ_CP035108.1"/>
</dbReference>
<gene>
    <name evidence="2" type="ORF">EP073_02695</name>
</gene>
<dbReference type="InterPro" id="IPR016181">
    <property type="entry name" value="Acyl_CoA_acyltransferase"/>
</dbReference>
<dbReference type="AlphaFoldDB" id="A0A410JVX6"/>